<feature type="transmembrane region" description="Helical" evidence="7">
    <location>
        <begin position="26"/>
        <end position="46"/>
    </location>
</feature>
<dbReference type="AlphaFoldDB" id="A0A1C3WN03"/>
<feature type="compositionally biased region" description="Low complexity" evidence="6">
    <location>
        <begin position="616"/>
        <end position="627"/>
    </location>
</feature>
<dbReference type="GO" id="GO:0007165">
    <property type="term" value="P:signal transduction"/>
    <property type="evidence" value="ECO:0007669"/>
    <property type="project" value="UniProtKB-KW"/>
</dbReference>
<keyword evidence="7" id="KW-0812">Transmembrane</keyword>
<evidence type="ECO:0000256" key="6">
    <source>
        <dbReference type="SAM" id="MobiDB-lite"/>
    </source>
</evidence>
<evidence type="ECO:0000259" key="9">
    <source>
        <dbReference type="PROSITE" id="PS50885"/>
    </source>
</evidence>
<dbReference type="SUPFAM" id="SSF158472">
    <property type="entry name" value="HAMP domain-like"/>
    <property type="match status" value="1"/>
</dbReference>
<dbReference type="GO" id="GO:0016020">
    <property type="term" value="C:membrane"/>
    <property type="evidence" value="ECO:0007669"/>
    <property type="project" value="UniProtKB-SubCell"/>
</dbReference>
<dbReference type="Pfam" id="PF00672">
    <property type="entry name" value="HAMP"/>
    <property type="match status" value="1"/>
</dbReference>
<reference evidence="11" key="1">
    <citation type="submission" date="2016-08" db="EMBL/GenBank/DDBJ databases">
        <authorList>
            <person name="Varghese N."/>
            <person name="Submissions Spin"/>
        </authorList>
    </citation>
    <scope>NUCLEOTIDE SEQUENCE [LARGE SCALE GENOMIC DNA]</scope>
    <source>
        <strain evidence="11">P1-7</strain>
    </source>
</reference>
<feature type="region of interest" description="Disordered" evidence="6">
    <location>
        <begin position="616"/>
        <end position="685"/>
    </location>
</feature>
<dbReference type="Gene3D" id="1.10.287.950">
    <property type="entry name" value="Methyl-accepting chemotaxis protein"/>
    <property type="match status" value="1"/>
</dbReference>
<dbReference type="SUPFAM" id="SSF58104">
    <property type="entry name" value="Methyl-accepting chemotaxis protein (MCP) signaling domain"/>
    <property type="match status" value="1"/>
</dbReference>
<gene>
    <name evidence="10" type="ORF">GA0061101_113108</name>
</gene>
<organism evidence="10 11">
    <name type="scientific">Rhizobium lusitanum</name>
    <dbReference type="NCBI Taxonomy" id="293958"/>
    <lineage>
        <taxon>Bacteria</taxon>
        <taxon>Pseudomonadati</taxon>
        <taxon>Pseudomonadota</taxon>
        <taxon>Alphaproteobacteria</taxon>
        <taxon>Hyphomicrobiales</taxon>
        <taxon>Rhizobiaceae</taxon>
        <taxon>Rhizobium/Agrobacterium group</taxon>
        <taxon>Rhizobium</taxon>
    </lineage>
</organism>
<feature type="compositionally biased region" description="Pro residues" evidence="6">
    <location>
        <begin position="628"/>
        <end position="638"/>
    </location>
</feature>
<accession>A0A1C3WN03</accession>
<evidence type="ECO:0000256" key="5">
    <source>
        <dbReference type="SAM" id="Coils"/>
    </source>
</evidence>
<dbReference type="InterPro" id="IPR004089">
    <property type="entry name" value="MCPsignal_dom"/>
</dbReference>
<dbReference type="PANTHER" id="PTHR43531">
    <property type="entry name" value="PROTEIN ICFG"/>
    <property type="match status" value="1"/>
</dbReference>
<sequence length="685" mass="72302">MRILLDKGAAPKWTIMFRNLKIKTKMLAVILFLGLISFAGLLYIAGESRKADQAYKAFLDREAIAATEGARSNSAALAGVLQASLMLNFDPGSDAVKTAATAGSSYFSEAKDRLKHAESLVPARKQPIDAILAGLDDLQTLTNKAIEQRKNGDAKGAEAGMAVVNDKLLKLMVQMQANGDALANRMNSGGDALSAEVNSAIDYTLGTLGAVTLLSLIFGMYVAQKSIAAPLMHLHHRMTTLAGGDTASEIEGHDRRDEIGQMASAVVVFRDHAIERARLAAQAEADRTLSDSERAQREVRQAAEAAHLQQAVQAVGDGLKRLAEGDLMTRIDTQFVEHLDQLRQDFNNALLKLDGAMHAVGANASAINAGANEVRGAADELSRRTEQQAASVEETAAALEQITTTVKDAARRMQEASQLVVHTRAGAERSGEVVRNAVEAMQQIEKSSGEISNIIGVIDEIAFQTNLLALNAGVEAARAGEAGKGFAVVAQEVRELAQRSANAAKEIKTLIATSETHVRTGVGLVNETGKALDAIVSDVQEINRHVHAIAEASREQSAGLQEINTAVNAMDHGTQQNAAMVEESTAASHSLATEAASLAALIGQFRTSGGEAAHVRAAPAATNAPRPTARPLPRPAPAPVIRAVDGVKARPAPSPARALGQKLLSAFSGNQPPATTSKDADWTEF</sequence>
<evidence type="ECO:0000313" key="10">
    <source>
        <dbReference type="EMBL" id="SCB41104.1"/>
    </source>
</evidence>
<dbReference type="GO" id="GO:0006935">
    <property type="term" value="P:chemotaxis"/>
    <property type="evidence" value="ECO:0007669"/>
    <property type="project" value="UniProtKB-KW"/>
</dbReference>
<feature type="compositionally biased region" description="Polar residues" evidence="6">
    <location>
        <begin position="667"/>
        <end position="677"/>
    </location>
</feature>
<comment type="similarity">
    <text evidence="3">Belongs to the methyl-accepting chemotaxis (MCP) protein family.</text>
</comment>
<evidence type="ECO:0000256" key="7">
    <source>
        <dbReference type="SAM" id="Phobius"/>
    </source>
</evidence>
<evidence type="ECO:0000256" key="4">
    <source>
        <dbReference type="PROSITE-ProRule" id="PRU00284"/>
    </source>
</evidence>
<keyword evidence="4" id="KW-0807">Transducer</keyword>
<dbReference type="EMBL" id="FMAF01000013">
    <property type="protein sequence ID" value="SCB41104.1"/>
    <property type="molecule type" value="Genomic_DNA"/>
</dbReference>
<proteinExistence type="inferred from homology"/>
<dbReference type="PROSITE" id="PS50111">
    <property type="entry name" value="CHEMOTAXIS_TRANSDUC_2"/>
    <property type="match status" value="1"/>
</dbReference>
<keyword evidence="5" id="KW-0175">Coiled coil</keyword>
<comment type="subcellular location">
    <subcellularLocation>
        <location evidence="1">Membrane</location>
    </subcellularLocation>
</comment>
<dbReference type="CDD" id="cd11386">
    <property type="entry name" value="MCP_signal"/>
    <property type="match status" value="1"/>
</dbReference>
<keyword evidence="7" id="KW-1133">Transmembrane helix</keyword>
<evidence type="ECO:0000259" key="8">
    <source>
        <dbReference type="PROSITE" id="PS50111"/>
    </source>
</evidence>
<evidence type="ECO:0000256" key="1">
    <source>
        <dbReference type="ARBA" id="ARBA00004370"/>
    </source>
</evidence>
<evidence type="ECO:0000313" key="11">
    <source>
        <dbReference type="Proteomes" id="UP000199205"/>
    </source>
</evidence>
<name>A0A1C3WN03_9HYPH</name>
<dbReference type="Pfam" id="PF00015">
    <property type="entry name" value="MCPsignal"/>
    <property type="match status" value="1"/>
</dbReference>
<feature type="domain" description="Methyl-accepting transducer" evidence="8">
    <location>
        <begin position="363"/>
        <end position="592"/>
    </location>
</feature>
<dbReference type="InterPro" id="IPR051310">
    <property type="entry name" value="MCP_chemotaxis"/>
</dbReference>
<feature type="domain" description="HAMP" evidence="9">
    <location>
        <begin position="306"/>
        <end position="358"/>
    </location>
</feature>
<dbReference type="PANTHER" id="PTHR43531:SF11">
    <property type="entry name" value="METHYL-ACCEPTING CHEMOTAXIS PROTEIN 3"/>
    <property type="match status" value="1"/>
</dbReference>
<feature type="coiled-coil region" evidence="5">
    <location>
        <begin position="382"/>
        <end position="419"/>
    </location>
</feature>
<dbReference type="PROSITE" id="PS50885">
    <property type="entry name" value="HAMP"/>
    <property type="match status" value="2"/>
</dbReference>
<keyword evidence="7" id="KW-0472">Membrane</keyword>
<keyword evidence="2" id="KW-0145">Chemotaxis</keyword>
<dbReference type="SMART" id="SM00283">
    <property type="entry name" value="MA"/>
    <property type="match status" value="1"/>
</dbReference>
<dbReference type="Proteomes" id="UP000199205">
    <property type="component" value="Unassembled WGS sequence"/>
</dbReference>
<evidence type="ECO:0000256" key="3">
    <source>
        <dbReference type="ARBA" id="ARBA00029447"/>
    </source>
</evidence>
<dbReference type="InterPro" id="IPR003660">
    <property type="entry name" value="HAMP_dom"/>
</dbReference>
<dbReference type="FunFam" id="1.10.287.950:FF:000001">
    <property type="entry name" value="Methyl-accepting chemotaxis sensory transducer"/>
    <property type="match status" value="1"/>
</dbReference>
<protein>
    <submittedName>
        <fullName evidence="10">Methyl-accepting chemotaxis sensory transducer with TarH sensor</fullName>
    </submittedName>
</protein>
<dbReference type="SMART" id="SM00304">
    <property type="entry name" value="HAMP"/>
    <property type="match status" value="2"/>
</dbReference>
<evidence type="ECO:0000256" key="2">
    <source>
        <dbReference type="ARBA" id="ARBA00022500"/>
    </source>
</evidence>
<feature type="domain" description="HAMP" evidence="9">
    <location>
        <begin position="225"/>
        <end position="278"/>
    </location>
</feature>
<dbReference type="Gene3D" id="6.10.340.10">
    <property type="match status" value="1"/>
</dbReference>